<dbReference type="InterPro" id="IPR037855">
    <property type="entry name" value="Vps36"/>
</dbReference>
<keyword evidence="4 7" id="KW-0963">Cytoplasm</keyword>
<dbReference type="Gene3D" id="6.10.140.260">
    <property type="match status" value="1"/>
</dbReference>
<comment type="subcellular location">
    <subcellularLocation>
        <location evidence="7">Cytoplasm</location>
    </subcellularLocation>
    <subcellularLocation>
        <location evidence="7">Endosome</location>
    </subcellularLocation>
</comment>
<dbReference type="InterPro" id="IPR040608">
    <property type="entry name" value="Snf8/Vps36"/>
</dbReference>
<dbReference type="Pfam" id="PF04157">
    <property type="entry name" value="EAP30"/>
    <property type="match status" value="1"/>
</dbReference>
<evidence type="ECO:0000313" key="10">
    <source>
        <dbReference type="RefSeq" id="XP_013407950.1"/>
    </source>
</evidence>
<organism evidence="9 10">
    <name type="scientific">Lingula anatina</name>
    <name type="common">Brachiopod</name>
    <name type="synonym">Lingula unguis</name>
    <dbReference type="NCBI Taxonomy" id="7574"/>
    <lineage>
        <taxon>Eukaryota</taxon>
        <taxon>Metazoa</taxon>
        <taxon>Spiralia</taxon>
        <taxon>Lophotrochozoa</taxon>
        <taxon>Brachiopoda</taxon>
        <taxon>Linguliformea</taxon>
        <taxon>Lingulata</taxon>
        <taxon>Lingulida</taxon>
        <taxon>Linguloidea</taxon>
        <taxon>Lingulidae</taxon>
        <taxon>Lingula</taxon>
    </lineage>
</organism>
<keyword evidence="3 7" id="KW-0813">Transport</keyword>
<comment type="similarity">
    <text evidence="1 7">Belongs to the VPS36 family.</text>
</comment>
<dbReference type="AlphaFoldDB" id="A0A1S3JC17"/>
<dbReference type="KEGG" id="lak:106171962"/>
<dbReference type="PANTHER" id="PTHR13128">
    <property type="entry name" value="VACUOLAR PROTEIN-SORTING-ASSOCIATED PROTEIN 36"/>
    <property type="match status" value="1"/>
</dbReference>
<dbReference type="InterPro" id="IPR036390">
    <property type="entry name" value="WH_DNA-bd_sf"/>
</dbReference>
<evidence type="ECO:0000256" key="4">
    <source>
        <dbReference type="ARBA" id="ARBA00022490"/>
    </source>
</evidence>
<comment type="subunit">
    <text evidence="7">Component of the endosomal sorting complex required for transport II (ESCRT-II).</text>
</comment>
<keyword evidence="7" id="KW-0967">Endosome</keyword>
<protein>
    <recommendedName>
        <fullName evidence="2 7">Vacuolar protein-sorting-associated protein 36</fullName>
    </recommendedName>
    <alternativeName>
        <fullName evidence="6 7">ESCRT-II complex subunit VPS36</fullName>
    </alternativeName>
</protein>
<evidence type="ECO:0000256" key="2">
    <source>
        <dbReference type="ARBA" id="ARBA00017953"/>
    </source>
</evidence>
<dbReference type="GO" id="GO:0032266">
    <property type="term" value="F:phosphatidylinositol-3-phosphate binding"/>
    <property type="evidence" value="ECO:0007669"/>
    <property type="project" value="UniProtKB-UniRule"/>
</dbReference>
<evidence type="ECO:0000256" key="6">
    <source>
        <dbReference type="ARBA" id="ARBA00030114"/>
    </source>
</evidence>
<dbReference type="STRING" id="7574.A0A1S3JC17"/>
<keyword evidence="9" id="KW-1185">Reference proteome</keyword>
<dbReference type="InterPro" id="IPR021648">
    <property type="entry name" value="GLUE_dom"/>
</dbReference>
<gene>
    <name evidence="10" type="primary">LOC106171962</name>
</gene>
<comment type="function">
    <text evidence="7">Component of the ESCRT-II complex (endosomal sorting complex required for transport II), which is required for multivesicular body (MVB) formation and sorting of endosomal cargo proteins into MVBs.</text>
</comment>
<dbReference type="InterPro" id="IPR036388">
    <property type="entry name" value="WH-like_DNA-bd_sf"/>
</dbReference>
<sequence length="369" mass="41341">MFFIFTEAIESEQNLIVLTTRNVKENSDTAIQQINFVNSFQNTCFFFQTPFDNGSLLLTSHRLIWKDAKDQTCVLSLPLSLIVFVEEQAGGFSKSPKILAHLSAPMPGKQPGPATTSRNHYIRFSFTQGGMTEFYRCLADELAHRRWEHIPLTSHQPASQKRHVRAAGIVGIERNIQQKHKETDQNISVAFEDLNKLIAKAKDMVTLAKGISSKIKEKQGDITEDETIRLQSYLLSLGVDDPVTRETHGSGQSYYRELAKQIGSMLEQPLRESGGIMTLTDVYCRVNRARGMELLSPEDLISACKLLEVLKLPVRLKSFDSGVQVLQLQSHSEEESIEKTAKLVEENGSLTAEELSTMAGLSVILAKER</sequence>
<dbReference type="InterPro" id="IPR011993">
    <property type="entry name" value="PH-like_dom_sf"/>
</dbReference>
<evidence type="ECO:0000256" key="1">
    <source>
        <dbReference type="ARBA" id="ARBA00009697"/>
    </source>
</evidence>
<dbReference type="GO" id="GO:0043130">
    <property type="term" value="F:ubiquitin binding"/>
    <property type="evidence" value="ECO:0007669"/>
    <property type="project" value="UniProtKB-UniRule"/>
</dbReference>
<dbReference type="OrthoDB" id="271448at2759"/>
<evidence type="ECO:0000313" key="9">
    <source>
        <dbReference type="Proteomes" id="UP000085678"/>
    </source>
</evidence>
<dbReference type="Gene3D" id="1.10.10.10">
    <property type="entry name" value="Winged helix-like DNA-binding domain superfamily/Winged helix DNA-binding domain"/>
    <property type="match status" value="2"/>
</dbReference>
<proteinExistence type="inferred from homology"/>
<evidence type="ECO:0000256" key="3">
    <source>
        <dbReference type="ARBA" id="ARBA00022448"/>
    </source>
</evidence>
<dbReference type="InParanoid" id="A0A1S3JC17"/>
<dbReference type="SUPFAM" id="SSF50729">
    <property type="entry name" value="PH domain-like"/>
    <property type="match status" value="1"/>
</dbReference>
<dbReference type="PROSITE" id="PS51495">
    <property type="entry name" value="GLUE"/>
    <property type="match status" value="1"/>
</dbReference>
<evidence type="ECO:0000256" key="7">
    <source>
        <dbReference type="RuleBase" id="RU367095"/>
    </source>
</evidence>
<dbReference type="GO" id="GO:0000814">
    <property type="term" value="C:ESCRT II complex"/>
    <property type="evidence" value="ECO:0007669"/>
    <property type="project" value="UniProtKB-UniRule"/>
</dbReference>
<evidence type="ECO:0000259" key="8">
    <source>
        <dbReference type="PROSITE" id="PS51495"/>
    </source>
</evidence>
<dbReference type="GeneID" id="106171962"/>
<name>A0A1S3JC17_LINAN</name>
<dbReference type="RefSeq" id="XP_013407950.1">
    <property type="nucleotide sequence ID" value="XM_013552496.1"/>
</dbReference>
<dbReference type="PANTHER" id="PTHR13128:SF12">
    <property type="entry name" value="VACUOLAR PROTEIN-SORTING-ASSOCIATED PROTEIN 36"/>
    <property type="match status" value="1"/>
</dbReference>
<feature type="domain" description="GLUE N-terminal" evidence="8">
    <location>
        <begin position="14"/>
        <end position="154"/>
    </location>
</feature>
<dbReference type="FunCoup" id="A0A1S3JC17">
    <property type="interactions" value="1906"/>
</dbReference>
<dbReference type="Proteomes" id="UP000085678">
    <property type="component" value="Unplaced"/>
</dbReference>
<accession>A0A1S3JC17</accession>
<dbReference type="SUPFAM" id="SSF46785">
    <property type="entry name" value="Winged helix' DNA-binding domain"/>
    <property type="match status" value="1"/>
</dbReference>
<dbReference type="GO" id="GO:0043328">
    <property type="term" value="P:protein transport to vacuole involved in ubiquitin-dependent protein catabolic process via the multivesicular body sorting pathway"/>
    <property type="evidence" value="ECO:0007669"/>
    <property type="project" value="UniProtKB-UniRule"/>
</dbReference>
<dbReference type="Pfam" id="PF11605">
    <property type="entry name" value="Vps36_ESCRT-II"/>
    <property type="match status" value="1"/>
</dbReference>
<keyword evidence="5 7" id="KW-0653">Protein transport</keyword>
<dbReference type="GO" id="GO:0031902">
    <property type="term" value="C:late endosome membrane"/>
    <property type="evidence" value="ECO:0007669"/>
    <property type="project" value="UniProtKB-UniRule"/>
</dbReference>
<evidence type="ECO:0000256" key="5">
    <source>
        <dbReference type="ARBA" id="ARBA00022927"/>
    </source>
</evidence>
<dbReference type="Gene3D" id="2.30.29.30">
    <property type="entry name" value="Pleckstrin-homology domain (PH domain)/Phosphotyrosine-binding domain (PTB)"/>
    <property type="match status" value="1"/>
</dbReference>
<reference evidence="10" key="1">
    <citation type="submission" date="2025-08" db="UniProtKB">
        <authorList>
            <consortium name="RefSeq"/>
        </authorList>
    </citation>
    <scope>IDENTIFICATION</scope>
    <source>
        <tissue evidence="10">Gonads</tissue>
    </source>
</reference>
<dbReference type="FunFam" id="1.10.10.10:FF:000416">
    <property type="entry name" value="Vacuolar protein-sorting-associated protein 36"/>
    <property type="match status" value="1"/>
</dbReference>